<dbReference type="PROSITE" id="PS51257">
    <property type="entry name" value="PROKAR_LIPOPROTEIN"/>
    <property type="match status" value="1"/>
</dbReference>
<reference evidence="2 3" key="1">
    <citation type="submission" date="2018-11" db="EMBL/GenBank/DDBJ databases">
        <title>The genome draft of YIM 96095.</title>
        <authorList>
            <person name="Tang S.-K."/>
            <person name="Chunyu W.-X."/>
            <person name="Feng Y.-Z."/>
        </authorList>
    </citation>
    <scope>NUCLEOTIDE SEQUENCE [LARGE SCALE GENOMIC DNA]</scope>
    <source>
        <strain evidence="2 3">YIM 96095</strain>
    </source>
</reference>
<dbReference type="SUPFAM" id="SSF53850">
    <property type="entry name" value="Periplasmic binding protein-like II"/>
    <property type="match status" value="1"/>
</dbReference>
<dbReference type="GO" id="GO:0030246">
    <property type="term" value="F:carbohydrate binding"/>
    <property type="evidence" value="ECO:0007669"/>
    <property type="project" value="TreeGrafter"/>
</dbReference>
<keyword evidence="3" id="KW-1185">Reference proteome</keyword>
<keyword evidence="1" id="KW-0732">Signal</keyword>
<gene>
    <name evidence="2" type="ORF">EFW17_07250</name>
</gene>
<dbReference type="RefSeq" id="WP_123200533.1">
    <property type="nucleotide sequence ID" value="NZ_RJMB01000005.1"/>
</dbReference>
<dbReference type="PANTHER" id="PTHR33376:SF2">
    <property type="entry name" value="DICARBOXYLATE-BINDING PERIPLASMIC PROTEIN"/>
    <property type="match status" value="1"/>
</dbReference>
<evidence type="ECO:0000313" key="3">
    <source>
        <dbReference type="Proteomes" id="UP000269198"/>
    </source>
</evidence>
<dbReference type="GO" id="GO:0055085">
    <property type="term" value="P:transmembrane transport"/>
    <property type="evidence" value="ECO:0007669"/>
    <property type="project" value="InterPro"/>
</dbReference>
<dbReference type="InterPro" id="IPR018389">
    <property type="entry name" value="DctP_fam"/>
</dbReference>
<dbReference type="NCBIfam" id="NF037995">
    <property type="entry name" value="TRAP_S1"/>
    <property type="match status" value="1"/>
</dbReference>
<dbReference type="Pfam" id="PF03480">
    <property type="entry name" value="DctP"/>
    <property type="match status" value="1"/>
</dbReference>
<evidence type="ECO:0000313" key="2">
    <source>
        <dbReference type="EMBL" id="RNL85754.1"/>
    </source>
</evidence>
<dbReference type="Gene3D" id="3.40.190.170">
    <property type="entry name" value="Bacterial extracellular solute-binding protein, family 7"/>
    <property type="match status" value="1"/>
</dbReference>
<dbReference type="CDD" id="cd13671">
    <property type="entry name" value="PBP2_TRAP_SBP_like_3"/>
    <property type="match status" value="1"/>
</dbReference>
<comment type="caution">
    <text evidence="2">The sequence shown here is derived from an EMBL/GenBank/DDBJ whole genome shotgun (WGS) entry which is preliminary data.</text>
</comment>
<protein>
    <submittedName>
        <fullName evidence="2">TRAP transporter substrate-binding protein</fullName>
    </submittedName>
</protein>
<dbReference type="AlphaFoldDB" id="A0A3N0ED56"/>
<organism evidence="2 3">
    <name type="scientific">Halostreptopolyspora alba</name>
    <dbReference type="NCBI Taxonomy" id="2487137"/>
    <lineage>
        <taxon>Bacteria</taxon>
        <taxon>Bacillati</taxon>
        <taxon>Actinomycetota</taxon>
        <taxon>Actinomycetes</taxon>
        <taxon>Streptosporangiales</taxon>
        <taxon>Nocardiopsidaceae</taxon>
        <taxon>Halostreptopolyspora</taxon>
    </lineage>
</organism>
<sequence>MALQKLFPTGSSWKAIAATGASGVMLLTGCGGGGGDSDSYEWSLAEAHPEDYPTTQADIWFADQMRERTDGRIDIQVMHGGQLGEEADVLEQVQMGAVEMTRVSTSPVSEIVDEFGVFALPYVFDDTEHLWRFLEGDYAQGMLDDVRDSGYVGLAYYEAGARNFYTTDEPIESPDDLKGQDIRVLPGTVNVDMIEAMGGSGVTMDYGEVYSSLENGTITGAENNEPSYVSSGHYETAQYYTRDAHQRIPEILMVNADLFDSLSEEDQELMREVAQESIAEQRELWEAEVESSIAEMEDAGIEVIDVDTSEFQEATADMVDEHRDEYADVLDAVDEARQE</sequence>
<dbReference type="OrthoDB" id="9815946at2"/>
<dbReference type="NCBIfam" id="TIGR00787">
    <property type="entry name" value="dctP"/>
    <property type="match status" value="1"/>
</dbReference>
<dbReference type="InterPro" id="IPR038404">
    <property type="entry name" value="TRAP_DctP_sf"/>
</dbReference>
<name>A0A3N0ED56_9ACTN</name>
<dbReference type="InterPro" id="IPR004682">
    <property type="entry name" value="TRAP_DctP"/>
</dbReference>
<dbReference type="EMBL" id="RJMB01000005">
    <property type="protein sequence ID" value="RNL85754.1"/>
    <property type="molecule type" value="Genomic_DNA"/>
</dbReference>
<dbReference type="PANTHER" id="PTHR33376">
    <property type="match status" value="1"/>
</dbReference>
<dbReference type="GO" id="GO:0030288">
    <property type="term" value="C:outer membrane-bounded periplasmic space"/>
    <property type="evidence" value="ECO:0007669"/>
    <property type="project" value="InterPro"/>
</dbReference>
<evidence type="ECO:0000256" key="1">
    <source>
        <dbReference type="ARBA" id="ARBA00022729"/>
    </source>
</evidence>
<accession>A0A3N0ED56</accession>
<dbReference type="PIRSF" id="PIRSF006470">
    <property type="entry name" value="DctB"/>
    <property type="match status" value="1"/>
</dbReference>
<dbReference type="Proteomes" id="UP000269198">
    <property type="component" value="Unassembled WGS sequence"/>
</dbReference>
<proteinExistence type="predicted"/>